<evidence type="ECO:0000313" key="11">
    <source>
        <dbReference type="Proteomes" id="UP000050509"/>
    </source>
</evidence>
<keyword evidence="6" id="KW-0472">Membrane</keyword>
<dbReference type="InterPro" id="IPR047589">
    <property type="entry name" value="DUF11_rpt"/>
</dbReference>
<feature type="non-terminal residue" evidence="10">
    <location>
        <position position="1"/>
    </location>
</feature>
<keyword evidence="4" id="KW-0964">Secreted</keyword>
<evidence type="ECO:0000256" key="8">
    <source>
        <dbReference type="SAM" id="MobiDB-lite"/>
    </source>
</evidence>
<comment type="caution">
    <text evidence="10">The sequence shown here is derived from an EMBL/GenBank/DDBJ whole genome shotgun (WGS) entry which is preliminary data.</text>
</comment>
<protein>
    <recommendedName>
        <fullName evidence="9">DUF11 domain-containing protein</fullName>
    </recommendedName>
</protein>
<dbReference type="SUPFAM" id="SSF51126">
    <property type="entry name" value="Pectin lyase-like"/>
    <property type="match status" value="2"/>
</dbReference>
<dbReference type="InterPro" id="IPR006626">
    <property type="entry name" value="PbH1"/>
</dbReference>
<dbReference type="SMART" id="SM00710">
    <property type="entry name" value="PbH1"/>
    <property type="match status" value="5"/>
</dbReference>
<keyword evidence="5" id="KW-0732">Signal</keyword>
<evidence type="ECO:0000313" key="10">
    <source>
        <dbReference type="EMBL" id="KPV50236.1"/>
    </source>
</evidence>
<evidence type="ECO:0000256" key="2">
    <source>
        <dbReference type="ARBA" id="ARBA00004442"/>
    </source>
</evidence>
<dbReference type="InterPro" id="IPR011050">
    <property type="entry name" value="Pectin_lyase_fold/virulence"/>
</dbReference>
<dbReference type="GO" id="GO:0005576">
    <property type="term" value="C:extracellular region"/>
    <property type="evidence" value="ECO:0007669"/>
    <property type="project" value="UniProtKB-SubCell"/>
</dbReference>
<gene>
    <name evidence="10" type="ORF">SE17_28145</name>
</gene>
<feature type="region of interest" description="Disordered" evidence="8">
    <location>
        <begin position="379"/>
        <end position="412"/>
    </location>
</feature>
<feature type="domain" description="DUF11" evidence="9">
    <location>
        <begin position="453"/>
        <end position="550"/>
    </location>
</feature>
<name>A0A0P9DCK7_9CHLR</name>
<dbReference type="PANTHER" id="PTHR11319:SF35">
    <property type="entry name" value="OUTER MEMBRANE PROTEIN PMPC-RELATED"/>
    <property type="match status" value="1"/>
</dbReference>
<dbReference type="Pfam" id="PF01345">
    <property type="entry name" value="DUF11"/>
    <property type="match status" value="1"/>
</dbReference>
<dbReference type="PANTHER" id="PTHR11319">
    <property type="entry name" value="G PROTEIN-COUPLED RECEPTOR-RELATED"/>
    <property type="match status" value="1"/>
</dbReference>
<reference evidence="10 11" key="1">
    <citation type="submission" date="2015-09" db="EMBL/GenBank/DDBJ databases">
        <title>Draft genome sequence of Kouleothrix aurantiaca JCM 19913.</title>
        <authorList>
            <person name="Hemp J."/>
        </authorList>
    </citation>
    <scope>NUCLEOTIDE SEQUENCE [LARGE SCALE GENOMIC DNA]</scope>
    <source>
        <strain evidence="10 11">COM-B</strain>
    </source>
</reference>
<accession>A0A0P9DCK7</accession>
<evidence type="ECO:0000256" key="7">
    <source>
        <dbReference type="ARBA" id="ARBA00023237"/>
    </source>
</evidence>
<feature type="compositionally biased region" description="Low complexity" evidence="8">
    <location>
        <begin position="355"/>
        <end position="364"/>
    </location>
</feature>
<dbReference type="GO" id="GO:0009279">
    <property type="term" value="C:cell outer membrane"/>
    <property type="evidence" value="ECO:0007669"/>
    <property type="project" value="UniProtKB-SubCell"/>
</dbReference>
<evidence type="ECO:0000256" key="3">
    <source>
        <dbReference type="ARBA" id="ARBA00004613"/>
    </source>
</evidence>
<dbReference type="AlphaFoldDB" id="A0A0P9DCK7"/>
<proteinExistence type="predicted"/>
<sequence>FTIAGGNDDQPYDIGGGLYAQGARLELRNLRFAGNAARMGGAIGGDASALTIDNVAITGNSATQGGGVYVSNASVLTLTQALLENNQSSAVGNAITDGTGGGGLAAIDSQLRLNHVVFRSNQATNPSAYGFAAGGGMSSQGGSLSLHDVQFINNRGDNGGGLFNATPDAQIDHVTFERNTVNWWGGGLSNQGERLRMSTATFDRNSASWGGGIYLSALESTISNVAFRQNTAYNGAGMVLFGGSPQISNASFSNNTATNSGAGLYNLGAGSLTLTGATFSGNAAGTSGGAIYNDPGSSIRLSNSILWGDAAADGPELFTLEAGSATASFSIIEGSSAGDGNQSADPRFVRSPAPGDDGTWGTGDDILGDLHLRRDSPAIDAGDNDVVPTDTLDLDRDGVTSEPLPLDLDGEGRFADDPDRADTGHGVAPIVDIGAYEFTAAPVVPPAQPLSKLSVRINADHSQVRLGETVAFDIVVGNDGPDPSRAITVTTALPPGLALIVPVAAPASAGWSCQYTQDERQLICTRASLAVGAFSTITVVAKLTSTQGSLLIDTRADSASASTLSWSIAVAGWLSVAADSWR</sequence>
<organism evidence="10 11">
    <name type="scientific">Kouleothrix aurantiaca</name>
    <dbReference type="NCBI Taxonomy" id="186479"/>
    <lineage>
        <taxon>Bacteria</taxon>
        <taxon>Bacillati</taxon>
        <taxon>Chloroflexota</taxon>
        <taxon>Chloroflexia</taxon>
        <taxon>Chloroflexales</taxon>
        <taxon>Roseiflexineae</taxon>
        <taxon>Roseiflexaceae</taxon>
        <taxon>Kouleothrix</taxon>
    </lineage>
</organism>
<dbReference type="InterPro" id="IPR003368">
    <property type="entry name" value="POMP_repeat"/>
</dbReference>
<dbReference type="InterPro" id="IPR001434">
    <property type="entry name" value="OmcB-like_DUF11"/>
</dbReference>
<dbReference type="Proteomes" id="UP000050509">
    <property type="component" value="Unassembled WGS sequence"/>
</dbReference>
<feature type="non-terminal residue" evidence="10">
    <location>
        <position position="582"/>
    </location>
</feature>
<evidence type="ECO:0000256" key="4">
    <source>
        <dbReference type="ARBA" id="ARBA00022525"/>
    </source>
</evidence>
<feature type="region of interest" description="Disordered" evidence="8">
    <location>
        <begin position="334"/>
        <end position="364"/>
    </location>
</feature>
<evidence type="ECO:0000256" key="6">
    <source>
        <dbReference type="ARBA" id="ARBA00023136"/>
    </source>
</evidence>
<dbReference type="Pfam" id="PF02415">
    <property type="entry name" value="Chlam_PMP"/>
    <property type="match status" value="1"/>
</dbReference>
<evidence type="ECO:0000259" key="9">
    <source>
        <dbReference type="Pfam" id="PF01345"/>
    </source>
</evidence>
<dbReference type="NCBIfam" id="TIGR01451">
    <property type="entry name" value="B_ant_repeat"/>
    <property type="match status" value="1"/>
</dbReference>
<comment type="subcellular location">
    <subcellularLocation>
        <location evidence="1">Cell envelope</location>
    </subcellularLocation>
    <subcellularLocation>
        <location evidence="2">Cell outer membrane</location>
    </subcellularLocation>
    <subcellularLocation>
        <location evidence="3">Secreted</location>
    </subcellularLocation>
</comment>
<evidence type="ECO:0000256" key="1">
    <source>
        <dbReference type="ARBA" id="ARBA00004196"/>
    </source>
</evidence>
<dbReference type="EMBL" id="LJCR01001505">
    <property type="protein sequence ID" value="KPV50236.1"/>
    <property type="molecule type" value="Genomic_DNA"/>
</dbReference>
<keyword evidence="11" id="KW-1185">Reference proteome</keyword>
<keyword evidence="7" id="KW-0998">Cell outer membrane</keyword>
<evidence type="ECO:0000256" key="5">
    <source>
        <dbReference type="ARBA" id="ARBA00022729"/>
    </source>
</evidence>